<organism evidence="1">
    <name type="scientific">marine sediment metagenome</name>
    <dbReference type="NCBI Taxonomy" id="412755"/>
    <lineage>
        <taxon>unclassified sequences</taxon>
        <taxon>metagenomes</taxon>
        <taxon>ecological metagenomes</taxon>
    </lineage>
</organism>
<evidence type="ECO:0000313" key="1">
    <source>
        <dbReference type="EMBL" id="KKL83250.1"/>
    </source>
</evidence>
<accession>A0A0F9HNL4</accession>
<protein>
    <submittedName>
        <fullName evidence="1">Uncharacterized protein</fullName>
    </submittedName>
</protein>
<name>A0A0F9HNL4_9ZZZZ</name>
<proteinExistence type="predicted"/>
<dbReference type="AlphaFoldDB" id="A0A0F9HNL4"/>
<gene>
    <name evidence="1" type="ORF">LCGC14_1976630</name>
</gene>
<dbReference type="EMBL" id="LAZR01022033">
    <property type="protein sequence ID" value="KKL83250.1"/>
    <property type="molecule type" value="Genomic_DNA"/>
</dbReference>
<comment type="caution">
    <text evidence="1">The sequence shown here is derived from an EMBL/GenBank/DDBJ whole genome shotgun (WGS) entry which is preliminary data.</text>
</comment>
<sequence>MTEVEKLKAKNSLLDQRACLARELAIDYDGFNTINGLKSLIDDMVKALKGELSFTNSKGETLNQDEVYK</sequence>
<reference evidence="1" key="1">
    <citation type="journal article" date="2015" name="Nature">
        <title>Complex archaea that bridge the gap between prokaryotes and eukaryotes.</title>
        <authorList>
            <person name="Spang A."/>
            <person name="Saw J.H."/>
            <person name="Jorgensen S.L."/>
            <person name="Zaremba-Niedzwiedzka K."/>
            <person name="Martijn J."/>
            <person name="Lind A.E."/>
            <person name="van Eijk R."/>
            <person name="Schleper C."/>
            <person name="Guy L."/>
            <person name="Ettema T.J."/>
        </authorList>
    </citation>
    <scope>NUCLEOTIDE SEQUENCE</scope>
</reference>